<dbReference type="InterPro" id="IPR010583">
    <property type="entry name" value="MipA"/>
</dbReference>
<dbReference type="AlphaFoldDB" id="A0A0B8PBF0"/>
<evidence type="ECO:0000313" key="2">
    <source>
        <dbReference type="Proteomes" id="UP000031670"/>
    </source>
</evidence>
<sequence length="319" mass="35367">MPFAVLANEPIQEENWGVGIGIRSASMPFKTNGNTVNDVVPLLFYQGDNVYLEGASGGIHFYQSDTFSLGFTAGLRFFDIPRYAQNTIQGSQIDVGGRVTWHYSPKLDFSLDLMSDNDGRIYSNLTTDYRIDGEGWDVSLYATLRAKSARFNDTYYGLQMEDIGSAIDTQFGVKGRTQIYRNLYAVGHLGATVFDHDTYSSQVIDSHTQFEGYLGFAMFGSSPANSAPQLPEGSYFRLASGIATQSGPTEIIRLKNDTDPDRNQLTSVFYGHPLAGSVFGWPLDFYLTPGYVYHHSSDVQVHLMSTFSPLKLITPLIGR</sequence>
<comment type="caution">
    <text evidence="1">The sequence shown here is derived from an EMBL/GenBank/DDBJ whole genome shotgun (WGS) entry which is preliminary data.</text>
</comment>
<evidence type="ECO:0008006" key="3">
    <source>
        <dbReference type="Google" id="ProtNLM"/>
    </source>
</evidence>
<gene>
    <name evidence="1" type="ORF">JCM19232_577</name>
</gene>
<dbReference type="Proteomes" id="UP000031670">
    <property type="component" value="Unassembled WGS sequence"/>
</dbReference>
<reference evidence="1 2" key="2">
    <citation type="submission" date="2015-01" db="EMBL/GenBank/DDBJ databases">
        <authorList>
            <consortium name="NBRP consortium"/>
            <person name="Sawabe T."/>
            <person name="Meirelles P."/>
            <person name="Feng G."/>
            <person name="Sayaka M."/>
            <person name="Hattori M."/>
            <person name="Ohkuma M."/>
        </authorList>
    </citation>
    <scope>NUCLEOTIDE SEQUENCE [LARGE SCALE GENOMIC DNA]</scope>
    <source>
        <strain evidence="1 2">JCM19232</strain>
    </source>
</reference>
<organism evidence="1 2">
    <name type="scientific">Vibrio ishigakensis</name>
    <dbReference type="NCBI Taxonomy" id="1481914"/>
    <lineage>
        <taxon>Bacteria</taxon>
        <taxon>Pseudomonadati</taxon>
        <taxon>Pseudomonadota</taxon>
        <taxon>Gammaproteobacteria</taxon>
        <taxon>Vibrionales</taxon>
        <taxon>Vibrionaceae</taxon>
        <taxon>Vibrio</taxon>
    </lineage>
</organism>
<dbReference type="EMBL" id="BBSA01000001">
    <property type="protein sequence ID" value="GAM60244.1"/>
    <property type="molecule type" value="Genomic_DNA"/>
</dbReference>
<protein>
    <recommendedName>
        <fullName evidence="3">Outer membrane protein</fullName>
    </recommendedName>
</protein>
<name>A0A0B8PBF0_9VIBR</name>
<dbReference type="Pfam" id="PF06629">
    <property type="entry name" value="MipA"/>
    <property type="match status" value="1"/>
</dbReference>
<accession>A0A0B8PBF0</accession>
<proteinExistence type="predicted"/>
<reference evidence="1 2" key="1">
    <citation type="submission" date="2015-01" db="EMBL/GenBank/DDBJ databases">
        <title>Vibrio sp. C5 JCM 19232 whole genome shotgun sequence.</title>
        <authorList>
            <person name="Sawabe T."/>
            <person name="Meirelles P."/>
            <person name="Feng G."/>
            <person name="Sayaka M."/>
            <person name="Hattori M."/>
            <person name="Ohkuma M."/>
        </authorList>
    </citation>
    <scope>NUCLEOTIDE SEQUENCE [LARGE SCALE GENOMIC DNA]</scope>
    <source>
        <strain evidence="1 2">JCM19232</strain>
    </source>
</reference>
<evidence type="ECO:0000313" key="1">
    <source>
        <dbReference type="EMBL" id="GAM60244.1"/>
    </source>
</evidence>